<dbReference type="FunFam" id="3.40.50.10810:FF:000008">
    <property type="entry name" value="Chromatin structure-remodeling complex subunit snf21"/>
    <property type="match status" value="1"/>
</dbReference>
<dbReference type="FunFam" id="3.40.50.300:FF:000843">
    <property type="entry name" value="Chromatin structure-remodeling complex subunit snf21"/>
    <property type="match status" value="1"/>
</dbReference>
<feature type="region of interest" description="Disordered" evidence="12">
    <location>
        <begin position="335"/>
        <end position="375"/>
    </location>
</feature>
<dbReference type="PROSITE" id="PS51194">
    <property type="entry name" value="HELICASE_CTER"/>
    <property type="match status" value="1"/>
</dbReference>
<evidence type="ECO:0000256" key="10">
    <source>
        <dbReference type="PROSITE-ProRule" id="PRU00035"/>
    </source>
</evidence>
<evidence type="ECO:0000256" key="7">
    <source>
        <dbReference type="ARBA" id="ARBA00023117"/>
    </source>
</evidence>
<feature type="domain" description="Bromo" evidence="13">
    <location>
        <begin position="1269"/>
        <end position="1339"/>
    </location>
</feature>
<feature type="coiled-coil region" evidence="11">
    <location>
        <begin position="417"/>
        <end position="448"/>
    </location>
</feature>
<dbReference type="InterPro" id="IPR014001">
    <property type="entry name" value="Helicase_ATP-bd"/>
</dbReference>
<evidence type="ECO:0000259" key="16">
    <source>
        <dbReference type="PROSITE" id="PS51204"/>
    </source>
</evidence>
<keyword evidence="8" id="KW-0804">Transcription</keyword>
<dbReference type="InterPro" id="IPR001650">
    <property type="entry name" value="Helicase_C-like"/>
</dbReference>
<dbReference type="Pfam" id="PF00271">
    <property type="entry name" value="Helicase_C"/>
    <property type="match status" value="1"/>
</dbReference>
<dbReference type="Pfam" id="PF14619">
    <property type="entry name" value="SnAC"/>
    <property type="match status" value="1"/>
</dbReference>
<keyword evidence="2" id="KW-0547">Nucleotide-binding</keyword>
<feature type="compositionally biased region" description="Basic and acidic residues" evidence="12">
    <location>
        <begin position="350"/>
        <end position="375"/>
    </location>
</feature>
<evidence type="ECO:0000256" key="12">
    <source>
        <dbReference type="SAM" id="MobiDB-lite"/>
    </source>
</evidence>
<dbReference type="GO" id="GO:0042393">
    <property type="term" value="F:histone binding"/>
    <property type="evidence" value="ECO:0007669"/>
    <property type="project" value="InterPro"/>
</dbReference>
<dbReference type="PROSITE" id="PS51192">
    <property type="entry name" value="HELICASE_ATP_BIND_1"/>
    <property type="match status" value="1"/>
</dbReference>
<dbReference type="PANTHER" id="PTHR10799">
    <property type="entry name" value="SNF2/RAD54 HELICASE FAMILY"/>
    <property type="match status" value="1"/>
</dbReference>
<evidence type="ECO:0000256" key="4">
    <source>
        <dbReference type="ARBA" id="ARBA00022806"/>
    </source>
</evidence>
<protein>
    <submittedName>
        <fullName evidence="18">ATP-dependent helicase STH1/SNF2</fullName>
    </submittedName>
</protein>
<dbReference type="GO" id="GO:0006355">
    <property type="term" value="P:regulation of DNA-templated transcription"/>
    <property type="evidence" value="ECO:0007669"/>
    <property type="project" value="InterPro"/>
</dbReference>
<dbReference type="Proteomes" id="UP000827284">
    <property type="component" value="Unassembled WGS sequence"/>
</dbReference>
<evidence type="ECO:0000259" key="15">
    <source>
        <dbReference type="PROSITE" id="PS51194"/>
    </source>
</evidence>
<dbReference type="InterPro" id="IPR000330">
    <property type="entry name" value="SNF2_N"/>
</dbReference>
<comment type="caution">
    <text evidence="18">The sequence shown here is derived from an EMBL/GenBank/DDBJ whole genome shotgun (WGS) entry which is preliminary data.</text>
</comment>
<evidence type="ECO:0000256" key="2">
    <source>
        <dbReference type="ARBA" id="ARBA00022741"/>
    </source>
</evidence>
<proteinExistence type="predicted"/>
<accession>A0A9P3H6J8</accession>
<dbReference type="SMART" id="SM00297">
    <property type="entry name" value="BROMO"/>
    <property type="match status" value="1"/>
</dbReference>
<feature type="compositionally biased region" description="Polar residues" evidence="12">
    <location>
        <begin position="1361"/>
        <end position="1371"/>
    </location>
</feature>
<evidence type="ECO:0000259" key="17">
    <source>
        <dbReference type="PROSITE" id="PS51666"/>
    </source>
</evidence>
<evidence type="ECO:0000256" key="6">
    <source>
        <dbReference type="ARBA" id="ARBA00023015"/>
    </source>
</evidence>
<dbReference type="Pfam" id="PF00176">
    <property type="entry name" value="SNF2-rel_dom"/>
    <property type="match status" value="1"/>
</dbReference>
<keyword evidence="4 18" id="KW-0347">Helicase</keyword>
<feature type="region of interest" description="Disordered" evidence="12">
    <location>
        <begin position="1356"/>
        <end position="1487"/>
    </location>
</feature>
<keyword evidence="7 10" id="KW-0103">Bromodomain</keyword>
<dbReference type="PROSITE" id="PS51666">
    <property type="entry name" value="QLQ"/>
    <property type="match status" value="1"/>
</dbReference>
<dbReference type="GO" id="GO:0006366">
    <property type="term" value="P:transcription by RNA polymerase II"/>
    <property type="evidence" value="ECO:0007669"/>
    <property type="project" value="UniProtKB-ARBA"/>
</dbReference>
<feature type="domain" description="QLQ" evidence="17">
    <location>
        <begin position="148"/>
        <end position="183"/>
    </location>
</feature>
<dbReference type="PROSITE" id="PS51204">
    <property type="entry name" value="HSA"/>
    <property type="match status" value="1"/>
</dbReference>
<feature type="region of interest" description="Disordered" evidence="12">
    <location>
        <begin position="120"/>
        <end position="147"/>
    </location>
</feature>
<dbReference type="CDD" id="cd17996">
    <property type="entry name" value="DEXHc_SMARCA2_SMARCA4"/>
    <property type="match status" value="1"/>
</dbReference>
<comment type="subcellular location">
    <subcellularLocation>
        <location evidence="1">Nucleus</location>
    </subcellularLocation>
</comment>
<dbReference type="SMART" id="SM00490">
    <property type="entry name" value="HELICc"/>
    <property type="match status" value="1"/>
</dbReference>
<dbReference type="Pfam" id="PF07529">
    <property type="entry name" value="HSA"/>
    <property type="match status" value="1"/>
</dbReference>
<reference evidence="18" key="2">
    <citation type="journal article" date="2022" name="Microbiol. Resour. Announc.">
        <title>Whole-Genome Sequence of Entomortierella parvispora E1425, a Mucoromycotan Fungus Associated with Burkholderiaceae-Related Endosymbiotic Bacteria.</title>
        <authorList>
            <person name="Herlambang A."/>
            <person name="Guo Y."/>
            <person name="Takashima Y."/>
            <person name="Narisawa K."/>
            <person name="Ohta H."/>
            <person name="Nishizawa T."/>
        </authorList>
    </citation>
    <scope>NUCLEOTIDE SEQUENCE</scope>
    <source>
        <strain evidence="18">E1425</strain>
    </source>
</reference>
<dbReference type="PRINTS" id="PR00503">
    <property type="entry name" value="BROMODOMAIN"/>
</dbReference>
<evidence type="ECO:0000313" key="18">
    <source>
        <dbReference type="EMBL" id="GJJ70966.1"/>
    </source>
</evidence>
<dbReference type="SMART" id="SM01314">
    <property type="entry name" value="SnAC"/>
    <property type="match status" value="1"/>
</dbReference>
<dbReference type="InterPro" id="IPR014978">
    <property type="entry name" value="Gln-Leu-Gln_QLQ"/>
</dbReference>
<evidence type="ECO:0000259" key="13">
    <source>
        <dbReference type="PROSITE" id="PS50014"/>
    </source>
</evidence>
<keyword evidence="6" id="KW-0805">Transcription regulation</keyword>
<dbReference type="InterPro" id="IPR029295">
    <property type="entry name" value="SnAC"/>
</dbReference>
<dbReference type="GO" id="GO:0006338">
    <property type="term" value="P:chromatin remodeling"/>
    <property type="evidence" value="ECO:0007669"/>
    <property type="project" value="UniProtKB-ARBA"/>
</dbReference>
<dbReference type="PROSITE" id="PS50014">
    <property type="entry name" value="BROMODOMAIN_2"/>
    <property type="match status" value="1"/>
</dbReference>
<keyword evidence="11" id="KW-0175">Coiled coil</keyword>
<dbReference type="GO" id="GO:0005694">
    <property type="term" value="C:chromosome"/>
    <property type="evidence" value="ECO:0007669"/>
    <property type="project" value="UniProtKB-ARBA"/>
</dbReference>
<keyword evidence="3" id="KW-0378">Hydrolase</keyword>
<feature type="region of interest" description="Disordered" evidence="12">
    <location>
        <begin position="1169"/>
        <end position="1246"/>
    </location>
</feature>
<dbReference type="Gene3D" id="3.40.50.10810">
    <property type="entry name" value="Tandem AAA-ATPase domain"/>
    <property type="match status" value="1"/>
</dbReference>
<dbReference type="InterPro" id="IPR001487">
    <property type="entry name" value="Bromodomain"/>
</dbReference>
<dbReference type="SMART" id="SM00951">
    <property type="entry name" value="QLQ"/>
    <property type="match status" value="1"/>
</dbReference>
<feature type="compositionally biased region" description="Acidic residues" evidence="12">
    <location>
        <begin position="1031"/>
        <end position="1043"/>
    </location>
</feature>
<dbReference type="InterPro" id="IPR014012">
    <property type="entry name" value="HSA_dom"/>
</dbReference>
<dbReference type="SMART" id="SM00573">
    <property type="entry name" value="HSA"/>
    <property type="match status" value="1"/>
</dbReference>
<feature type="compositionally biased region" description="Acidic residues" evidence="12">
    <location>
        <begin position="1440"/>
        <end position="1458"/>
    </location>
</feature>
<evidence type="ECO:0000256" key="9">
    <source>
        <dbReference type="ARBA" id="ARBA00023242"/>
    </source>
</evidence>
<name>A0A9P3H6J8_9FUNG</name>
<evidence type="ECO:0000256" key="3">
    <source>
        <dbReference type="ARBA" id="ARBA00022801"/>
    </source>
</evidence>
<organism evidence="18 19">
    <name type="scientific">Entomortierella parvispora</name>
    <dbReference type="NCBI Taxonomy" id="205924"/>
    <lineage>
        <taxon>Eukaryota</taxon>
        <taxon>Fungi</taxon>
        <taxon>Fungi incertae sedis</taxon>
        <taxon>Mucoromycota</taxon>
        <taxon>Mortierellomycotina</taxon>
        <taxon>Mortierellomycetes</taxon>
        <taxon>Mortierellales</taxon>
        <taxon>Mortierellaceae</taxon>
        <taxon>Entomortierella</taxon>
    </lineage>
</organism>
<keyword evidence="19" id="KW-1185">Reference proteome</keyword>
<evidence type="ECO:0000256" key="11">
    <source>
        <dbReference type="SAM" id="Coils"/>
    </source>
</evidence>
<dbReference type="InterPro" id="IPR027417">
    <property type="entry name" value="P-loop_NTPase"/>
</dbReference>
<evidence type="ECO:0000259" key="14">
    <source>
        <dbReference type="PROSITE" id="PS51192"/>
    </source>
</evidence>
<feature type="region of interest" description="Disordered" evidence="12">
    <location>
        <begin position="1"/>
        <end position="22"/>
    </location>
</feature>
<dbReference type="EMBL" id="BQFW01000004">
    <property type="protein sequence ID" value="GJJ70966.1"/>
    <property type="molecule type" value="Genomic_DNA"/>
</dbReference>
<dbReference type="GO" id="GO:0004386">
    <property type="term" value="F:helicase activity"/>
    <property type="evidence" value="ECO:0007669"/>
    <property type="project" value="UniProtKB-KW"/>
</dbReference>
<dbReference type="GO" id="GO:0005524">
    <property type="term" value="F:ATP binding"/>
    <property type="evidence" value="ECO:0007669"/>
    <property type="project" value="UniProtKB-KW"/>
</dbReference>
<dbReference type="OrthoDB" id="5857104at2759"/>
<dbReference type="InterPro" id="IPR036427">
    <property type="entry name" value="Bromodomain-like_sf"/>
</dbReference>
<gene>
    <name evidence="18" type="ORF">EMPS_03316</name>
</gene>
<feature type="compositionally biased region" description="Low complexity" evidence="12">
    <location>
        <begin position="120"/>
        <end position="145"/>
    </location>
</feature>
<dbReference type="InterPro" id="IPR049730">
    <property type="entry name" value="SNF2/RAD54-like_C"/>
</dbReference>
<feature type="compositionally biased region" description="Basic and acidic residues" evidence="12">
    <location>
        <begin position="1234"/>
        <end position="1246"/>
    </location>
</feature>
<dbReference type="GO" id="GO:1902494">
    <property type="term" value="C:catalytic complex"/>
    <property type="evidence" value="ECO:0007669"/>
    <property type="project" value="UniProtKB-ARBA"/>
</dbReference>
<keyword evidence="5" id="KW-0067">ATP-binding</keyword>
<dbReference type="Pfam" id="PF08880">
    <property type="entry name" value="QLQ"/>
    <property type="match status" value="1"/>
</dbReference>
<sequence>MMNPAQPPQAMPQQPMPMPHAFGHDAVANLSQEQITGVLTAIRSMHAAGATEQTNPQYAQLMGVVRAYHAAQNQSQQRVHAGQGLAPFQQQQQMLQLQQQQQFQQLQQQQQIQLQHLQQQQQQQQHQQPPHAAAASAASASAGAQNSPFSAGQVADLRYQIIAFKLISANMAVPPHLQEAIFTPKSVEEALKHAGENSTTATAPPTVADFNGYTSPYSLLPKTVSLGAHSSRHQRLHIPSVSPVGIDPYALAQERDQRLKNRIKYRIDELDNLPSNIASEPLDPSAGLLDYESKAPMTGPKLKALIELKSLRLLERQKKLRAELVKGMTKSTMLATSADRASYRRLKKQSLREARNTERLERKQRQDREGREKQKHMDYLQSIVDHGRDMINWHRTQQAKQNKLGRLVLQFHSHVEKEEAKRVERISKERLKALKNNDEEAYMKLIDQAKDTRITHLLQQTDSYLSSLAEAVTAQQNDSVHTDTVTRGGIELMDDDADFDNGDGEDNRRNDYYNIAHKIQERITKQPTILTGGTLKEYQMKGLQWMASLYNNRLNGILADEMGLGKTIQTISLITFLIEAKRQNGPFLVLVPLSTLTNWTLEFEKWAPQVSKIVYKGVPSQRKHLQNEIRLRNFQVLLTTYEYVIKDRPILGKIKWVYLIIDEGHRLKNANSKLFLTLTQHYSSRYRLILTGTPLQNNLPELWALLNMVLPRVFNSAQSFDEWFNTPFANTGGQDKIELNEEEALLIIRRLHKVLRPFLLRRLKKDVESDLPDKVEHIIRCKLSPLQLKLYNQMKKHGMLFTQGGEKGRAGIKGLNNTIMQLRKICNHPFVFGDVESMINPSKSNNDSIWRVAGKFELLDRMLPKLYATGHRVLVFFQMTAIMNIMEDFLHYRGYTTMRLDGSTKSDDRSAMLKQFNAPDSPYFIFLLSTRAGGLGLNLQTADTVIIFDSDWNPHQDLQAQDRAHRIGQTKEVRIFRLVTEKSVEEHILARAQYKLEIDGKVIQAGKFDNKSTAEEQESFLRSLLENDNNKEEDDVEEEDMGDDELNEIVARSEEEMTVFKKLDAERRIKEDEEWRAAGSIKPRQERLIQEYELPEVYRKDDDAQIEPEVVVDLGRGQRVRAETRYDDGLTEEQWVEALEDEDKDVNEIIEAKAERRRKREERRLLKEAAEAAGEELPPAPKKGRGRAKKAAQDDDEEEESPAPGGAKPKKGRRAPSKAEESKAPGARGRKPKKSEEDALSEDERKALTKGFEECYKAVEESTEEDEEGVRDRCELFLRLPSKRDYPEYYQIISHPIAMDLIKKRMKSAYYKTPTEFKDDFHQMFENARDFNQEGSWVYVDSEVLEKTFDEKFNEVFPNGQLPSNGSNKEGSTLKRAAPLSDDEHHHTSHNGQAKINGHARQSSRSSSRGAESRQQNKRQKKDQQDDDDEDAEGGNSNSDSDDDDVDTLGTDDSDEDSVATGRKNGASHKNSKAGGASDDEEDEDDD</sequence>
<dbReference type="Pfam" id="PF00439">
    <property type="entry name" value="Bromodomain"/>
    <property type="match status" value="1"/>
</dbReference>
<reference evidence="18" key="1">
    <citation type="submission" date="2021-11" db="EMBL/GenBank/DDBJ databases">
        <authorList>
            <person name="Herlambang A."/>
            <person name="Guo Y."/>
            <person name="Takashima Y."/>
            <person name="Nishizawa T."/>
        </authorList>
    </citation>
    <scope>NUCLEOTIDE SEQUENCE</scope>
    <source>
        <strain evidence="18">E1425</strain>
    </source>
</reference>
<feature type="region of interest" description="Disordered" evidence="12">
    <location>
        <begin position="1022"/>
        <end position="1043"/>
    </location>
</feature>
<feature type="compositionally biased region" description="Acidic residues" evidence="12">
    <location>
        <begin position="1478"/>
        <end position="1487"/>
    </location>
</feature>
<feature type="domain" description="HSA" evidence="16">
    <location>
        <begin position="364"/>
        <end position="436"/>
    </location>
</feature>
<dbReference type="Gene3D" id="3.40.50.300">
    <property type="entry name" value="P-loop containing nucleotide triphosphate hydrolases"/>
    <property type="match status" value="1"/>
</dbReference>
<feature type="domain" description="Helicase ATP-binding" evidence="14">
    <location>
        <begin position="547"/>
        <end position="712"/>
    </location>
</feature>
<keyword evidence="9" id="KW-0539">Nucleus</keyword>
<dbReference type="SMART" id="SM00487">
    <property type="entry name" value="DEXDc"/>
    <property type="match status" value="1"/>
</dbReference>
<dbReference type="CDD" id="cd18793">
    <property type="entry name" value="SF2_C_SNF"/>
    <property type="match status" value="1"/>
</dbReference>
<dbReference type="Gene3D" id="1.20.920.10">
    <property type="entry name" value="Bromodomain-like"/>
    <property type="match status" value="1"/>
</dbReference>
<evidence type="ECO:0000256" key="8">
    <source>
        <dbReference type="ARBA" id="ARBA00023163"/>
    </source>
</evidence>
<dbReference type="SUPFAM" id="SSF47370">
    <property type="entry name" value="Bromodomain"/>
    <property type="match status" value="1"/>
</dbReference>
<feature type="domain" description="Helicase C-terminal" evidence="15">
    <location>
        <begin position="858"/>
        <end position="1019"/>
    </location>
</feature>
<dbReference type="SUPFAM" id="SSF52540">
    <property type="entry name" value="P-loop containing nucleoside triphosphate hydrolases"/>
    <property type="match status" value="2"/>
</dbReference>
<evidence type="ECO:0000256" key="1">
    <source>
        <dbReference type="ARBA" id="ARBA00004123"/>
    </source>
</evidence>
<dbReference type="InterPro" id="IPR038718">
    <property type="entry name" value="SNF2-like_sf"/>
</dbReference>
<evidence type="ECO:0000256" key="5">
    <source>
        <dbReference type="ARBA" id="ARBA00022840"/>
    </source>
</evidence>
<dbReference type="GO" id="GO:0005634">
    <property type="term" value="C:nucleus"/>
    <property type="evidence" value="ECO:0007669"/>
    <property type="project" value="UniProtKB-SubCell"/>
</dbReference>
<feature type="compositionally biased region" description="Pro residues" evidence="12">
    <location>
        <begin position="1"/>
        <end position="18"/>
    </location>
</feature>
<evidence type="ECO:0000313" key="19">
    <source>
        <dbReference type="Proteomes" id="UP000827284"/>
    </source>
</evidence>
<dbReference type="Gene3D" id="1.20.5.170">
    <property type="match status" value="1"/>
</dbReference>
<feature type="compositionally biased region" description="Low complexity" evidence="12">
    <location>
        <begin position="1401"/>
        <end position="1414"/>
    </location>
</feature>
<dbReference type="GO" id="GO:0016787">
    <property type="term" value="F:hydrolase activity"/>
    <property type="evidence" value="ECO:0007669"/>
    <property type="project" value="UniProtKB-KW"/>
</dbReference>